<evidence type="ECO:0000313" key="1">
    <source>
        <dbReference type="EMBL" id="OWK47394.1"/>
    </source>
</evidence>
<reference evidence="2" key="1">
    <citation type="submission" date="2017-06" db="EMBL/GenBank/DDBJ databases">
        <title>Genome analysis of Fimbriiglobus ruber SP5, the first member of the order Planctomycetales with confirmed chitinolytic capability.</title>
        <authorList>
            <person name="Ravin N.V."/>
            <person name="Rakitin A.L."/>
            <person name="Ivanova A.A."/>
            <person name="Beletsky A.V."/>
            <person name="Kulichevskaya I.S."/>
            <person name="Mardanov A.V."/>
            <person name="Dedysh S.N."/>
        </authorList>
    </citation>
    <scope>NUCLEOTIDE SEQUENCE [LARGE SCALE GENOMIC DNA]</scope>
    <source>
        <strain evidence="2">SP5</strain>
    </source>
</reference>
<keyword evidence="2" id="KW-1185">Reference proteome</keyword>
<organism evidence="1 2">
    <name type="scientific">Fimbriiglobus ruber</name>
    <dbReference type="NCBI Taxonomy" id="1908690"/>
    <lineage>
        <taxon>Bacteria</taxon>
        <taxon>Pseudomonadati</taxon>
        <taxon>Planctomycetota</taxon>
        <taxon>Planctomycetia</taxon>
        <taxon>Gemmatales</taxon>
        <taxon>Gemmataceae</taxon>
        <taxon>Fimbriiglobus</taxon>
    </lineage>
</organism>
<dbReference type="EMBL" id="NIDE01000001">
    <property type="protein sequence ID" value="OWK47394.1"/>
    <property type="molecule type" value="Genomic_DNA"/>
</dbReference>
<comment type="caution">
    <text evidence="1">The sequence shown here is derived from an EMBL/GenBank/DDBJ whole genome shotgun (WGS) entry which is preliminary data.</text>
</comment>
<dbReference type="OrthoDB" id="279978at2"/>
<dbReference type="AlphaFoldDB" id="A0A225E6K1"/>
<sequence>MTLAETLQTKLGEWKPAGDGRHSWAETFADSGWAVRIEADRTDTLGCQVWEVALDRVGQADASLTLSAWADRIAASVTGLPEKLKVVEIDQHQSAALLRSDTPGSRGNDVLYFEVRLAGLAKASIRRFKSEHAIGARREQIPFIITHEGLAKVVGDIAG</sequence>
<protein>
    <submittedName>
        <fullName evidence="1">Uncharacterized protein</fullName>
    </submittedName>
</protein>
<dbReference type="Proteomes" id="UP000214646">
    <property type="component" value="Unassembled WGS sequence"/>
</dbReference>
<accession>A0A225E6K1</accession>
<proteinExistence type="predicted"/>
<evidence type="ECO:0000313" key="2">
    <source>
        <dbReference type="Proteomes" id="UP000214646"/>
    </source>
</evidence>
<name>A0A225E6K1_9BACT</name>
<gene>
    <name evidence="1" type="ORF">FRUB_01093</name>
</gene>
<dbReference type="RefSeq" id="WP_088252505.1">
    <property type="nucleotide sequence ID" value="NZ_NIDE01000001.1"/>
</dbReference>